<keyword evidence="3" id="KW-1185">Reference proteome</keyword>
<protein>
    <submittedName>
        <fullName evidence="2">Uncharacterized protein</fullName>
    </submittedName>
</protein>
<evidence type="ECO:0000313" key="2">
    <source>
        <dbReference type="EMBL" id="MCD7459128.1"/>
    </source>
</evidence>
<evidence type="ECO:0000313" key="3">
    <source>
        <dbReference type="Proteomes" id="UP000823775"/>
    </source>
</evidence>
<dbReference type="Proteomes" id="UP000823775">
    <property type="component" value="Unassembled WGS sequence"/>
</dbReference>
<sequence length="148" mass="16466">MDHLIKDCPLLREEQRRNSKKQQQLASKAFKKVIKATWNETFNEESEGEDVENDNLALMARSDSDSGAFNGGSISFRCEKKGMVVCICKIALQKNEDEHEIDLSQHSKVVLSATTRTCRKTTARPSLPSPSSSSPPANQRSSISVEPK</sequence>
<evidence type="ECO:0000256" key="1">
    <source>
        <dbReference type="SAM" id="MobiDB-lite"/>
    </source>
</evidence>
<dbReference type="EMBL" id="JACEIK010000564">
    <property type="protein sequence ID" value="MCD7459128.1"/>
    <property type="molecule type" value="Genomic_DNA"/>
</dbReference>
<feature type="region of interest" description="Disordered" evidence="1">
    <location>
        <begin position="116"/>
        <end position="148"/>
    </location>
</feature>
<proteinExistence type="predicted"/>
<name>A0ABS8SJP8_DATST</name>
<comment type="caution">
    <text evidence="2">The sequence shown here is derived from an EMBL/GenBank/DDBJ whole genome shotgun (WGS) entry which is preliminary data.</text>
</comment>
<feature type="compositionally biased region" description="Low complexity" evidence="1">
    <location>
        <begin position="123"/>
        <end position="148"/>
    </location>
</feature>
<accession>A0ABS8SJP8</accession>
<organism evidence="2 3">
    <name type="scientific">Datura stramonium</name>
    <name type="common">Jimsonweed</name>
    <name type="synonym">Common thornapple</name>
    <dbReference type="NCBI Taxonomy" id="4076"/>
    <lineage>
        <taxon>Eukaryota</taxon>
        <taxon>Viridiplantae</taxon>
        <taxon>Streptophyta</taxon>
        <taxon>Embryophyta</taxon>
        <taxon>Tracheophyta</taxon>
        <taxon>Spermatophyta</taxon>
        <taxon>Magnoliopsida</taxon>
        <taxon>eudicotyledons</taxon>
        <taxon>Gunneridae</taxon>
        <taxon>Pentapetalae</taxon>
        <taxon>asterids</taxon>
        <taxon>lamiids</taxon>
        <taxon>Solanales</taxon>
        <taxon>Solanaceae</taxon>
        <taxon>Solanoideae</taxon>
        <taxon>Datureae</taxon>
        <taxon>Datura</taxon>
    </lineage>
</organism>
<gene>
    <name evidence="2" type="ORF">HAX54_040167</name>
</gene>
<reference evidence="2 3" key="1">
    <citation type="journal article" date="2021" name="BMC Genomics">
        <title>Datura genome reveals duplications of psychoactive alkaloid biosynthetic genes and high mutation rate following tissue culture.</title>
        <authorList>
            <person name="Rajewski A."/>
            <person name="Carter-House D."/>
            <person name="Stajich J."/>
            <person name="Litt A."/>
        </authorList>
    </citation>
    <scope>NUCLEOTIDE SEQUENCE [LARGE SCALE GENOMIC DNA]</scope>
    <source>
        <strain evidence="2">AR-01</strain>
    </source>
</reference>